<sequence>MGTVVDIFTAANISARDDPELRHALVLLLDFSKAYDSLARDFLLATLRRLGVHRERLPVAAARGNVWDPARMPAGTTADNLGSGAALRDPREHATRSSAREHVRGDDGQRLRALKRFEANGPARIMDDILLAEHAGVDVYLTPARRDAPVGDFKMADTMWKSGAAVVCGVHRDQIDPTNASFVAATAALFRRYLLTAKWDGNSLQIAVDDDAMLSFARLSCGRRRLRGPFCHEWLNRGGACEYQLATAWRQMGHASWPPQLDVDGARCGQFRAEAGRPRVSREKYDLGNDDRHCQRITASDRVCLPTSQREPRVQGGVARVPVVLDRTPLSDEHAQVPASQSLRSRPQCSSWSSALSGARVKVYHRGRG</sequence>
<organism evidence="2 3">
    <name type="scientific">Plasmopara halstedii</name>
    <name type="common">Downy mildew of sunflower</name>
    <dbReference type="NCBI Taxonomy" id="4781"/>
    <lineage>
        <taxon>Eukaryota</taxon>
        <taxon>Sar</taxon>
        <taxon>Stramenopiles</taxon>
        <taxon>Oomycota</taxon>
        <taxon>Peronosporomycetes</taxon>
        <taxon>Peronosporales</taxon>
        <taxon>Peronosporaceae</taxon>
        <taxon>Plasmopara</taxon>
    </lineage>
</organism>
<accession>A0A0P1B537</accession>
<evidence type="ECO:0000313" key="3">
    <source>
        <dbReference type="Proteomes" id="UP000054928"/>
    </source>
</evidence>
<dbReference type="EMBL" id="CCYD01003042">
    <property type="protein sequence ID" value="CEG48765.1"/>
    <property type="molecule type" value="Genomic_DNA"/>
</dbReference>
<evidence type="ECO:0000256" key="1">
    <source>
        <dbReference type="SAM" id="MobiDB-lite"/>
    </source>
</evidence>
<dbReference type="OrthoDB" id="167150at2759"/>
<feature type="region of interest" description="Disordered" evidence="1">
    <location>
        <begin position="71"/>
        <end position="107"/>
    </location>
</feature>
<dbReference type="AlphaFoldDB" id="A0A0P1B537"/>
<dbReference type="RefSeq" id="XP_024585134.1">
    <property type="nucleotide sequence ID" value="XM_024719879.1"/>
</dbReference>
<keyword evidence="3" id="KW-1185">Reference proteome</keyword>
<dbReference type="Proteomes" id="UP000054928">
    <property type="component" value="Unassembled WGS sequence"/>
</dbReference>
<name>A0A0P1B537_PLAHL</name>
<dbReference type="GeneID" id="36401625"/>
<reference evidence="3" key="1">
    <citation type="submission" date="2014-09" db="EMBL/GenBank/DDBJ databases">
        <authorList>
            <person name="Sharma Rahul"/>
            <person name="Thines Marco"/>
        </authorList>
    </citation>
    <scope>NUCLEOTIDE SEQUENCE [LARGE SCALE GENOMIC DNA]</scope>
</reference>
<proteinExistence type="predicted"/>
<feature type="compositionally biased region" description="Basic and acidic residues" evidence="1">
    <location>
        <begin position="88"/>
        <end position="107"/>
    </location>
</feature>
<evidence type="ECO:0000313" key="2">
    <source>
        <dbReference type="EMBL" id="CEG48765.1"/>
    </source>
</evidence>
<protein>
    <submittedName>
        <fullName evidence="2">Uncharacterized protein</fullName>
    </submittedName>
</protein>